<organism evidence="2">
    <name type="scientific">Anthurium amnicola</name>
    <dbReference type="NCBI Taxonomy" id="1678845"/>
    <lineage>
        <taxon>Eukaryota</taxon>
        <taxon>Viridiplantae</taxon>
        <taxon>Streptophyta</taxon>
        <taxon>Embryophyta</taxon>
        <taxon>Tracheophyta</taxon>
        <taxon>Spermatophyta</taxon>
        <taxon>Magnoliopsida</taxon>
        <taxon>Liliopsida</taxon>
        <taxon>Araceae</taxon>
        <taxon>Pothoideae</taxon>
        <taxon>Potheae</taxon>
        <taxon>Anthurium</taxon>
    </lineage>
</organism>
<feature type="non-terminal residue" evidence="2">
    <location>
        <position position="328"/>
    </location>
</feature>
<feature type="compositionally biased region" description="Basic and acidic residues" evidence="1">
    <location>
        <begin position="99"/>
        <end position="110"/>
    </location>
</feature>
<feature type="non-terminal residue" evidence="2">
    <location>
        <position position="1"/>
    </location>
</feature>
<name>A0A1D1Z2E1_9ARAE</name>
<evidence type="ECO:0000256" key="1">
    <source>
        <dbReference type="SAM" id="MobiDB-lite"/>
    </source>
</evidence>
<dbReference type="AlphaFoldDB" id="A0A1D1Z2E1"/>
<gene>
    <name evidence="2" type="ORF">g.113730</name>
</gene>
<reference evidence="2" key="1">
    <citation type="submission" date="2015-07" db="EMBL/GenBank/DDBJ databases">
        <title>Transcriptome Assembly of Anthurium amnicola.</title>
        <authorList>
            <person name="Suzuki J."/>
        </authorList>
    </citation>
    <scope>NUCLEOTIDE SEQUENCE</scope>
</reference>
<feature type="region of interest" description="Disordered" evidence="1">
    <location>
        <begin position="89"/>
        <end position="144"/>
    </location>
</feature>
<feature type="compositionally biased region" description="Basic residues" evidence="1">
    <location>
        <begin position="119"/>
        <end position="133"/>
    </location>
</feature>
<feature type="region of interest" description="Disordered" evidence="1">
    <location>
        <begin position="1"/>
        <end position="26"/>
    </location>
</feature>
<protein>
    <submittedName>
        <fullName evidence="2">Uncharacterized protein</fullName>
    </submittedName>
</protein>
<accession>A0A1D1Z2E1</accession>
<proteinExistence type="predicted"/>
<dbReference type="EMBL" id="GDJX01006841">
    <property type="protein sequence ID" value="JAT61095.1"/>
    <property type="molecule type" value="Transcribed_RNA"/>
</dbReference>
<sequence>HPAATHLVGGADGGGQILPQTPPALPPHEPLELVGARRLHVQPPPGAVLRPDFLRPGCRQNPQHLLHPPLQVLLVLTVQLVPERPGVGADVPAAPVPSQREDVGGPREPGHPLLDVGARRPRRQHREHARVQRRRLDDGPVPAPTLEVRHHRRHRRHDPTLVAPLLHLRPPRSPLPREVAPRHYHRVQVEMPPDVGVPQPTPEQQLRRTKCPACHHRHLRLHHPHLPSSLLLPGPSFLLLVSVKLNQHPGGDGTPATMQLPAVLEDLDGGAPWEDDTVAGLRHVDEPRLRGALLLAVLAPEAAPPAVVVGAGVAGDGLHRVPQLPAAS</sequence>
<evidence type="ECO:0000313" key="2">
    <source>
        <dbReference type="EMBL" id="JAT61095.1"/>
    </source>
</evidence>